<dbReference type="OrthoDB" id="9800332at2"/>
<comment type="subcellular location">
    <subcellularLocation>
        <location evidence="7">Cytoplasm</location>
    </subcellularLocation>
</comment>
<keyword evidence="2 7" id="KW-0808">Transferase</keyword>
<keyword evidence="5 7" id="KW-0067">ATP-binding</keyword>
<feature type="binding site" evidence="7">
    <location>
        <position position="80"/>
    </location>
    <ligand>
        <name>substrate</name>
    </ligand>
</feature>
<evidence type="ECO:0000256" key="4">
    <source>
        <dbReference type="ARBA" id="ARBA00022777"/>
    </source>
</evidence>
<dbReference type="InterPro" id="IPR031322">
    <property type="entry name" value="Shikimate/glucono_kinase"/>
</dbReference>
<feature type="binding site" evidence="7">
    <location>
        <position position="159"/>
    </location>
    <ligand>
        <name>substrate</name>
    </ligand>
</feature>
<name>A0A239IFT8_9BACT</name>
<keyword evidence="1 7" id="KW-0028">Amino-acid biosynthesis</keyword>
<feature type="binding site" evidence="7">
    <location>
        <begin position="34"/>
        <end position="39"/>
    </location>
    <ligand>
        <name>ATP</name>
        <dbReference type="ChEBI" id="CHEBI:30616"/>
    </ligand>
</feature>
<evidence type="ECO:0000256" key="6">
    <source>
        <dbReference type="ARBA" id="ARBA00023141"/>
    </source>
</evidence>
<comment type="catalytic activity">
    <reaction evidence="7">
        <text>shikimate + ATP = 3-phosphoshikimate + ADP + H(+)</text>
        <dbReference type="Rhea" id="RHEA:13121"/>
        <dbReference type="ChEBI" id="CHEBI:15378"/>
        <dbReference type="ChEBI" id="CHEBI:30616"/>
        <dbReference type="ChEBI" id="CHEBI:36208"/>
        <dbReference type="ChEBI" id="CHEBI:145989"/>
        <dbReference type="ChEBI" id="CHEBI:456216"/>
        <dbReference type="EC" id="2.7.1.71"/>
    </reaction>
</comment>
<dbReference type="Gene3D" id="3.40.50.300">
    <property type="entry name" value="P-loop containing nucleotide triphosphate hydrolases"/>
    <property type="match status" value="1"/>
</dbReference>
<feature type="binding site" evidence="7">
    <location>
        <position position="56"/>
    </location>
    <ligand>
        <name>substrate</name>
    </ligand>
</feature>
<dbReference type="GO" id="GO:0009423">
    <property type="term" value="P:chorismate biosynthetic process"/>
    <property type="evidence" value="ECO:0007669"/>
    <property type="project" value="UniProtKB-UniRule"/>
</dbReference>
<keyword evidence="4 7" id="KW-0418">Kinase</keyword>
<comment type="caution">
    <text evidence="7">Lacks conserved residue(s) required for the propagation of feature annotation.</text>
</comment>
<dbReference type="GO" id="GO:0000287">
    <property type="term" value="F:magnesium ion binding"/>
    <property type="evidence" value="ECO:0007669"/>
    <property type="project" value="UniProtKB-UniRule"/>
</dbReference>
<dbReference type="EC" id="2.7.1.71" evidence="7"/>
<evidence type="ECO:0000313" key="9">
    <source>
        <dbReference type="Proteomes" id="UP000198356"/>
    </source>
</evidence>
<dbReference type="InterPro" id="IPR000623">
    <property type="entry name" value="Shikimate_kinase/TSH1"/>
</dbReference>
<keyword evidence="7" id="KW-0963">Cytoplasm</keyword>
<feature type="binding site" evidence="7">
    <location>
        <position position="143"/>
    </location>
    <ligand>
        <name>ATP</name>
        <dbReference type="ChEBI" id="CHEBI:30616"/>
    </ligand>
</feature>
<dbReference type="HAMAP" id="MF_00109">
    <property type="entry name" value="Shikimate_kinase"/>
    <property type="match status" value="1"/>
</dbReference>
<dbReference type="GO" id="GO:0005524">
    <property type="term" value="F:ATP binding"/>
    <property type="evidence" value="ECO:0007669"/>
    <property type="project" value="UniProtKB-UniRule"/>
</dbReference>
<protein>
    <recommendedName>
        <fullName evidence="7">Shikimate kinase</fullName>
        <shortName evidence="7">SK</shortName>
        <ecNumber evidence="7">2.7.1.71</ecNumber>
    </recommendedName>
</protein>
<keyword evidence="9" id="KW-1185">Reference proteome</keyword>
<evidence type="ECO:0000256" key="5">
    <source>
        <dbReference type="ARBA" id="ARBA00022840"/>
    </source>
</evidence>
<keyword evidence="3 7" id="KW-0547">Nucleotide-binding</keyword>
<dbReference type="PANTHER" id="PTHR21087">
    <property type="entry name" value="SHIKIMATE KINASE"/>
    <property type="match status" value="1"/>
</dbReference>
<dbReference type="GO" id="GO:0009073">
    <property type="term" value="P:aromatic amino acid family biosynthetic process"/>
    <property type="evidence" value="ECO:0007669"/>
    <property type="project" value="UniProtKB-KW"/>
</dbReference>
<dbReference type="EMBL" id="FZOU01000003">
    <property type="protein sequence ID" value="SNS92282.1"/>
    <property type="molecule type" value="Genomic_DNA"/>
</dbReference>
<evidence type="ECO:0000313" key="8">
    <source>
        <dbReference type="EMBL" id="SNS92282.1"/>
    </source>
</evidence>
<dbReference type="GO" id="GO:0005829">
    <property type="term" value="C:cytosol"/>
    <property type="evidence" value="ECO:0007669"/>
    <property type="project" value="TreeGrafter"/>
</dbReference>
<dbReference type="AlphaFoldDB" id="A0A239IFT8"/>
<comment type="similarity">
    <text evidence="7">Belongs to the shikimate kinase family.</text>
</comment>
<dbReference type="GO" id="GO:0004765">
    <property type="term" value="F:shikimate kinase activity"/>
    <property type="evidence" value="ECO:0007669"/>
    <property type="project" value="UniProtKB-UniRule"/>
</dbReference>
<dbReference type="RefSeq" id="WP_089408216.1">
    <property type="nucleotide sequence ID" value="NZ_FZOU01000003.1"/>
</dbReference>
<dbReference type="SUPFAM" id="SSF52540">
    <property type="entry name" value="P-loop containing nucleoside triphosphate hydrolases"/>
    <property type="match status" value="1"/>
</dbReference>
<comment type="subunit">
    <text evidence="7">Monomer.</text>
</comment>
<comment type="function">
    <text evidence="7">Catalyzes the specific phosphorylation of the 3-hydroxyl group of shikimic acid using ATP as a cosubstrate.</text>
</comment>
<dbReference type="GO" id="GO:0008652">
    <property type="term" value="P:amino acid biosynthetic process"/>
    <property type="evidence" value="ECO:0007669"/>
    <property type="project" value="UniProtKB-KW"/>
</dbReference>
<dbReference type="InterPro" id="IPR027417">
    <property type="entry name" value="P-loop_NTPase"/>
</dbReference>
<dbReference type="Proteomes" id="UP000198356">
    <property type="component" value="Unassembled WGS sequence"/>
</dbReference>
<evidence type="ECO:0000256" key="7">
    <source>
        <dbReference type="HAMAP-Rule" id="MF_00109"/>
    </source>
</evidence>
<comment type="cofactor">
    <cofactor evidence="7">
        <name>Mg(2+)</name>
        <dbReference type="ChEBI" id="CHEBI:18420"/>
    </cofactor>
    <text evidence="7">Binds 1 Mg(2+) ion per subunit.</text>
</comment>
<feature type="binding site" evidence="7">
    <location>
        <position position="38"/>
    </location>
    <ligand>
        <name>Mg(2+)</name>
        <dbReference type="ChEBI" id="CHEBI:18420"/>
    </ligand>
</feature>
<dbReference type="CDD" id="cd00464">
    <property type="entry name" value="SK"/>
    <property type="match status" value="1"/>
</dbReference>
<accession>A0A239IFT8</accession>
<gene>
    <name evidence="7" type="primary">aroK</name>
    <name evidence="8" type="ORF">SAMN05421770_10386</name>
</gene>
<feature type="binding site" evidence="7">
    <location>
        <position position="102"/>
    </location>
    <ligand>
        <name>substrate</name>
    </ligand>
</feature>
<evidence type="ECO:0000256" key="3">
    <source>
        <dbReference type="ARBA" id="ARBA00022741"/>
    </source>
</evidence>
<evidence type="ECO:0000256" key="2">
    <source>
        <dbReference type="ARBA" id="ARBA00022679"/>
    </source>
</evidence>
<keyword evidence="7" id="KW-0479">Metal-binding</keyword>
<keyword evidence="7" id="KW-0460">Magnesium</keyword>
<organism evidence="8 9">
    <name type="scientific">Granulicella rosea</name>
    <dbReference type="NCBI Taxonomy" id="474952"/>
    <lineage>
        <taxon>Bacteria</taxon>
        <taxon>Pseudomonadati</taxon>
        <taxon>Acidobacteriota</taxon>
        <taxon>Terriglobia</taxon>
        <taxon>Terriglobales</taxon>
        <taxon>Acidobacteriaceae</taxon>
        <taxon>Granulicella</taxon>
    </lineage>
</organism>
<reference evidence="8 9" key="1">
    <citation type="submission" date="2017-06" db="EMBL/GenBank/DDBJ databases">
        <authorList>
            <person name="Kim H.J."/>
            <person name="Triplett B.A."/>
        </authorList>
    </citation>
    <scope>NUCLEOTIDE SEQUENCE [LARGE SCALE GENOMIC DNA]</scope>
    <source>
        <strain evidence="8 9">DSM 18704</strain>
    </source>
</reference>
<dbReference type="PANTHER" id="PTHR21087:SF16">
    <property type="entry name" value="SHIKIMATE KINASE 1, CHLOROPLASTIC"/>
    <property type="match status" value="1"/>
</dbReference>
<dbReference type="PRINTS" id="PR01100">
    <property type="entry name" value="SHIKIMTKNASE"/>
</dbReference>
<proteinExistence type="inferred from homology"/>
<keyword evidence="6 7" id="KW-0057">Aromatic amino acid biosynthesis</keyword>
<comment type="pathway">
    <text evidence="7">Metabolic intermediate biosynthesis; chorismate biosynthesis; chorismate from D-erythrose 4-phosphate and phosphoenolpyruvate: step 5/7.</text>
</comment>
<dbReference type="Pfam" id="PF01202">
    <property type="entry name" value="SKI"/>
    <property type="match status" value="1"/>
</dbReference>
<dbReference type="UniPathway" id="UPA00053">
    <property type="reaction ID" value="UER00088"/>
</dbReference>
<sequence length="193" mass="21221">MTATQTDIQTQPELQTNPAIPPTIRRIVLTGFMGSGKSTVGALLAERLGWEFLDLDAHIEARSGSSVRDLFANHGEPHFRLLESSALANALGRRNVVLSLGGGAPEQLTNRLLIEQTPGTHTIFLDAPFPVLFDRCVLQAIARPVLADPAIAEARFHQRQPHYRRLARLIVDTAALSPRETVDLLVHSLQTRK</sequence>
<evidence type="ECO:0000256" key="1">
    <source>
        <dbReference type="ARBA" id="ARBA00022605"/>
    </source>
</evidence>